<feature type="transmembrane region" description="Helical" evidence="1">
    <location>
        <begin position="20"/>
        <end position="39"/>
    </location>
</feature>
<dbReference type="RefSeq" id="WP_127682840.1">
    <property type="nucleotide sequence ID" value="NZ_SACM01000002.1"/>
</dbReference>
<accession>A0A3S2WRR6</accession>
<keyword evidence="1" id="KW-0812">Transmembrane</keyword>
<comment type="caution">
    <text evidence="2">The sequence shown here is derived from an EMBL/GenBank/DDBJ whole genome shotgun (WGS) entry which is preliminary data.</text>
</comment>
<evidence type="ECO:0008006" key="4">
    <source>
        <dbReference type="Google" id="ProtNLM"/>
    </source>
</evidence>
<evidence type="ECO:0000256" key="1">
    <source>
        <dbReference type="SAM" id="Phobius"/>
    </source>
</evidence>
<dbReference type="Proteomes" id="UP000288587">
    <property type="component" value="Unassembled WGS sequence"/>
</dbReference>
<reference evidence="2 3" key="1">
    <citation type="submission" date="2019-01" db="EMBL/GenBank/DDBJ databases">
        <authorList>
            <person name="Chen W.-M."/>
        </authorList>
    </citation>
    <scope>NUCLEOTIDE SEQUENCE [LARGE SCALE GENOMIC DNA]</scope>
    <source>
        <strain evidence="2 3">CCP-18</strain>
    </source>
</reference>
<name>A0A3S2WRR6_9BURK</name>
<sequence>MLTPSTLQRSTMRKRQGGMVLLLSIIVLVAMSLAAIALMRSVLTSNRVAGNLAFQQSAAASAEIGTETAIAWLEQQSRLWVSQNVPANTLFTTKEIGAGQPVAYQAQRQDPDPTVQQTWEQFWQQVAVAGNWVNTLPTDAAGNTVGYIIQRLCAAEGDPLVSGNCEGQPVQSSSVETSSKGAGVKLKLPGRIYYRITVRVAGPRNTVAFHQSIVSL</sequence>
<keyword evidence="1" id="KW-0472">Membrane</keyword>
<gene>
    <name evidence="2" type="ORF">EOD73_09980</name>
</gene>
<protein>
    <recommendedName>
        <fullName evidence="4">Type 4 fimbrial biogenesis protein PilX N-terminal domain-containing protein</fullName>
    </recommendedName>
</protein>
<dbReference type="AlphaFoldDB" id="A0A3S2WRR6"/>
<dbReference type="EMBL" id="SACM01000002">
    <property type="protein sequence ID" value="RVT86344.1"/>
    <property type="molecule type" value="Genomic_DNA"/>
</dbReference>
<evidence type="ECO:0000313" key="2">
    <source>
        <dbReference type="EMBL" id="RVT86344.1"/>
    </source>
</evidence>
<proteinExistence type="predicted"/>
<dbReference type="OrthoDB" id="5954007at2"/>
<keyword evidence="3" id="KW-1185">Reference proteome</keyword>
<evidence type="ECO:0000313" key="3">
    <source>
        <dbReference type="Proteomes" id="UP000288587"/>
    </source>
</evidence>
<organism evidence="2 3">
    <name type="scientific">Inhella crocodyli</name>
    <dbReference type="NCBI Taxonomy" id="2499851"/>
    <lineage>
        <taxon>Bacteria</taxon>
        <taxon>Pseudomonadati</taxon>
        <taxon>Pseudomonadota</taxon>
        <taxon>Betaproteobacteria</taxon>
        <taxon>Burkholderiales</taxon>
        <taxon>Sphaerotilaceae</taxon>
        <taxon>Inhella</taxon>
    </lineage>
</organism>
<keyword evidence="1" id="KW-1133">Transmembrane helix</keyword>